<accession>S4PTI6</accession>
<protein>
    <submittedName>
        <fullName evidence="2">Uncharacterized protein</fullName>
    </submittedName>
</protein>
<evidence type="ECO:0000313" key="2">
    <source>
        <dbReference type="EMBL" id="JAA80587.1"/>
    </source>
</evidence>
<keyword evidence="1" id="KW-0812">Transmembrane</keyword>
<reference evidence="2" key="2">
    <citation type="submission" date="2013-05" db="EMBL/GenBank/DDBJ databases">
        <authorList>
            <person name="Carter J.-M."/>
            <person name="Baker S.C."/>
            <person name="Pink R."/>
            <person name="Carter D.R.F."/>
            <person name="Collins A."/>
            <person name="Tomlin J."/>
            <person name="Gibbs M."/>
            <person name="Breuker C.J."/>
        </authorList>
    </citation>
    <scope>NUCLEOTIDE SEQUENCE</scope>
    <source>
        <tissue evidence="2">Ovary</tissue>
    </source>
</reference>
<reference evidence="2" key="1">
    <citation type="journal article" date="2013" name="BMC Genomics">
        <title>Unscrambling butterfly oogenesis.</title>
        <authorList>
            <person name="Carter J.M."/>
            <person name="Baker S.C."/>
            <person name="Pink R."/>
            <person name="Carter D.R."/>
            <person name="Collins A."/>
            <person name="Tomlin J."/>
            <person name="Gibbs M."/>
            <person name="Breuker C.J."/>
        </authorList>
    </citation>
    <scope>NUCLEOTIDE SEQUENCE</scope>
    <source>
        <tissue evidence="2">Ovary</tissue>
    </source>
</reference>
<dbReference type="EMBL" id="GAIX01011973">
    <property type="protein sequence ID" value="JAA80587.1"/>
    <property type="molecule type" value="Transcribed_RNA"/>
</dbReference>
<proteinExistence type="predicted"/>
<evidence type="ECO:0000256" key="1">
    <source>
        <dbReference type="SAM" id="Phobius"/>
    </source>
</evidence>
<sequence length="83" mass="9899">MKDQKYATRLLLFVNDMHTKLLLPNKIMCVESIALRNIQIFGSHRTVRSQTIYNLYFLFLLYRFGINSKIIILTFKLNLYPVE</sequence>
<feature type="transmembrane region" description="Helical" evidence="1">
    <location>
        <begin position="55"/>
        <end position="75"/>
    </location>
</feature>
<keyword evidence="1" id="KW-1133">Transmembrane helix</keyword>
<name>S4PTI6_9NEOP</name>
<organism evidence="2">
    <name type="scientific">Pararge aegeria</name>
    <name type="common">speckled wood butterfly</name>
    <dbReference type="NCBI Taxonomy" id="116150"/>
    <lineage>
        <taxon>Eukaryota</taxon>
        <taxon>Metazoa</taxon>
        <taxon>Ecdysozoa</taxon>
        <taxon>Arthropoda</taxon>
        <taxon>Hexapoda</taxon>
        <taxon>Insecta</taxon>
        <taxon>Pterygota</taxon>
        <taxon>Neoptera</taxon>
        <taxon>Endopterygota</taxon>
        <taxon>Lepidoptera</taxon>
        <taxon>Glossata</taxon>
        <taxon>Ditrysia</taxon>
        <taxon>Papilionoidea</taxon>
        <taxon>Nymphalidae</taxon>
        <taxon>Satyrinae</taxon>
        <taxon>Satyrini</taxon>
        <taxon>Parargina</taxon>
        <taxon>Pararge</taxon>
    </lineage>
</organism>
<keyword evidence="1" id="KW-0472">Membrane</keyword>
<dbReference type="AlphaFoldDB" id="S4PTI6"/>